<evidence type="ECO:0000259" key="5">
    <source>
        <dbReference type="Pfam" id="PF00582"/>
    </source>
</evidence>
<comment type="subcellular location">
    <subcellularLocation>
        <location evidence="1">Cytoplasm</location>
    </subcellularLocation>
</comment>
<dbReference type="CDD" id="cd00293">
    <property type="entry name" value="USP-like"/>
    <property type="match status" value="1"/>
</dbReference>
<dbReference type="Gene3D" id="3.40.50.12370">
    <property type="match status" value="1"/>
</dbReference>
<name>A0A5B9M993_9BACT</name>
<keyword evidence="3" id="KW-0963">Cytoplasm</keyword>
<evidence type="ECO:0000256" key="1">
    <source>
        <dbReference type="ARBA" id="ARBA00004496"/>
    </source>
</evidence>
<feature type="domain" description="UspA" evidence="5">
    <location>
        <begin position="166"/>
        <end position="299"/>
    </location>
</feature>
<dbReference type="PANTHER" id="PTHR47892:SF1">
    <property type="entry name" value="UNIVERSAL STRESS PROTEIN E"/>
    <property type="match status" value="1"/>
</dbReference>
<protein>
    <submittedName>
        <fullName evidence="6">Universal stress protein E</fullName>
    </submittedName>
</protein>
<reference evidence="6 7" key="1">
    <citation type="submission" date="2019-02" db="EMBL/GenBank/DDBJ databases">
        <title>Planctomycetal bacteria perform biofilm scaping via a novel small molecule.</title>
        <authorList>
            <person name="Jeske O."/>
            <person name="Boedeker C."/>
            <person name="Wiegand S."/>
            <person name="Breitling P."/>
            <person name="Kallscheuer N."/>
            <person name="Jogler M."/>
            <person name="Rohde M."/>
            <person name="Petersen J."/>
            <person name="Medema M.H."/>
            <person name="Surup F."/>
            <person name="Jogler C."/>
        </authorList>
    </citation>
    <scope>NUCLEOTIDE SEQUENCE [LARGE SCALE GENOMIC DNA]</scope>
    <source>
        <strain evidence="6 7">Mal15</strain>
    </source>
</reference>
<dbReference type="GO" id="GO:0005737">
    <property type="term" value="C:cytoplasm"/>
    <property type="evidence" value="ECO:0007669"/>
    <property type="project" value="UniProtKB-SubCell"/>
</dbReference>
<dbReference type="SUPFAM" id="SSF52402">
    <property type="entry name" value="Adenine nucleotide alpha hydrolases-like"/>
    <property type="match status" value="2"/>
</dbReference>
<dbReference type="InterPro" id="IPR006016">
    <property type="entry name" value="UspA"/>
</dbReference>
<sequence length="318" mass="34883">MKRFNNILVATDTRLEDQRAITEAARLAKESNASLKLVDVVPPLPWTVRLLVNDHDHISGLMVREKHEQLEKLAEPLRAEGIDVETKVLSGKSSVEIIREVLRDKHDLVMRIAKGSDSRRKGFFGTTGTRLLRECPCAVHLVAPDSPAILRHVLACIDTSTGDPVDAELNKTILELAEAISKRHGARRSIAHAWTIDGEQLLHGRMPQGEFEQMKRSRLEHIEGLLDKFLLGHGCTIDDESVHMLKGDAPIVIPEFASLEGVDLIVMGTVGRSGAAGMLIGNTAERILGSIECSVIAVKPNRFVSPIKMGDYVEAAPA</sequence>
<dbReference type="PANTHER" id="PTHR47892">
    <property type="entry name" value="UNIVERSAL STRESS PROTEIN E"/>
    <property type="match status" value="1"/>
</dbReference>
<accession>A0A5B9M993</accession>
<dbReference type="Proteomes" id="UP000321353">
    <property type="component" value="Chromosome"/>
</dbReference>
<dbReference type="InterPro" id="IPR006015">
    <property type="entry name" value="Universal_stress_UspA"/>
</dbReference>
<dbReference type="KEGG" id="smam:Mal15_18450"/>
<organism evidence="6 7">
    <name type="scientific">Stieleria maiorica</name>
    <dbReference type="NCBI Taxonomy" id="2795974"/>
    <lineage>
        <taxon>Bacteria</taxon>
        <taxon>Pseudomonadati</taxon>
        <taxon>Planctomycetota</taxon>
        <taxon>Planctomycetia</taxon>
        <taxon>Pirellulales</taxon>
        <taxon>Pirellulaceae</taxon>
        <taxon>Stieleria</taxon>
    </lineage>
</organism>
<comment type="function">
    <text evidence="4">Required for resistance to DNA-damaging agents.</text>
</comment>
<dbReference type="RefSeq" id="WP_147867426.1">
    <property type="nucleotide sequence ID" value="NZ_CP036264.1"/>
</dbReference>
<feature type="domain" description="UspA" evidence="5">
    <location>
        <begin position="4"/>
        <end position="142"/>
    </location>
</feature>
<dbReference type="EMBL" id="CP036264">
    <property type="protein sequence ID" value="QEF97801.1"/>
    <property type="molecule type" value="Genomic_DNA"/>
</dbReference>
<dbReference type="AlphaFoldDB" id="A0A5B9M993"/>
<evidence type="ECO:0000256" key="2">
    <source>
        <dbReference type="ARBA" id="ARBA00008791"/>
    </source>
</evidence>
<proteinExistence type="inferred from homology"/>
<gene>
    <name evidence="6" type="primary">uspE_2</name>
    <name evidence="6" type="ORF">Mal15_18450</name>
</gene>
<evidence type="ECO:0000256" key="4">
    <source>
        <dbReference type="ARBA" id="ARBA00037131"/>
    </source>
</evidence>
<dbReference type="PRINTS" id="PR01438">
    <property type="entry name" value="UNVRSLSTRESS"/>
</dbReference>
<comment type="similarity">
    <text evidence="2">Belongs to the universal stress protein A family.</text>
</comment>
<dbReference type="Pfam" id="PF00582">
    <property type="entry name" value="Usp"/>
    <property type="match status" value="2"/>
</dbReference>
<keyword evidence="7" id="KW-1185">Reference proteome</keyword>
<evidence type="ECO:0000313" key="7">
    <source>
        <dbReference type="Proteomes" id="UP000321353"/>
    </source>
</evidence>
<evidence type="ECO:0000256" key="3">
    <source>
        <dbReference type="ARBA" id="ARBA00022490"/>
    </source>
</evidence>
<evidence type="ECO:0000313" key="6">
    <source>
        <dbReference type="EMBL" id="QEF97801.1"/>
    </source>
</evidence>